<evidence type="ECO:0000313" key="2">
    <source>
        <dbReference type="EMBL" id="SEM24714.1"/>
    </source>
</evidence>
<organism evidence="2 3">
    <name type="scientific">Bosea lupini</name>
    <dbReference type="NCBI Taxonomy" id="1036779"/>
    <lineage>
        <taxon>Bacteria</taxon>
        <taxon>Pseudomonadati</taxon>
        <taxon>Pseudomonadota</taxon>
        <taxon>Alphaproteobacteria</taxon>
        <taxon>Hyphomicrobiales</taxon>
        <taxon>Boseaceae</taxon>
        <taxon>Bosea</taxon>
    </lineage>
</organism>
<dbReference type="RefSeq" id="WP_091840241.1">
    <property type="nucleotide sequence ID" value="NZ_FOAN01000009.1"/>
</dbReference>
<dbReference type="Gene3D" id="6.10.250.730">
    <property type="match status" value="1"/>
</dbReference>
<evidence type="ECO:0008006" key="4">
    <source>
        <dbReference type="Google" id="ProtNLM"/>
    </source>
</evidence>
<dbReference type="Pfam" id="PF06169">
    <property type="entry name" value="DUF982"/>
    <property type="match status" value="1"/>
</dbReference>
<name>A0A1H7WTM1_9HYPH</name>
<dbReference type="OrthoDB" id="8388069at2"/>
<proteinExistence type="predicted"/>
<keyword evidence="1" id="KW-1133">Transmembrane helix</keyword>
<evidence type="ECO:0000256" key="1">
    <source>
        <dbReference type="SAM" id="Phobius"/>
    </source>
</evidence>
<reference evidence="3" key="1">
    <citation type="submission" date="2016-10" db="EMBL/GenBank/DDBJ databases">
        <authorList>
            <person name="Varghese N."/>
            <person name="Submissions S."/>
        </authorList>
    </citation>
    <scope>NUCLEOTIDE SEQUENCE [LARGE SCALE GENOMIC DNA]</scope>
    <source>
        <strain evidence="3">LMG 26383,CCUG 61248,R- 45681</strain>
    </source>
</reference>
<keyword evidence="1" id="KW-0472">Membrane</keyword>
<accession>A0A1H7WTM1</accession>
<dbReference type="AlphaFoldDB" id="A0A1H7WTM1"/>
<dbReference type="EMBL" id="FOAN01000009">
    <property type="protein sequence ID" value="SEM24714.1"/>
    <property type="molecule type" value="Genomic_DNA"/>
</dbReference>
<feature type="transmembrane region" description="Helical" evidence="1">
    <location>
        <begin position="12"/>
        <end position="32"/>
    </location>
</feature>
<dbReference type="Proteomes" id="UP000199664">
    <property type="component" value="Unassembled WGS sequence"/>
</dbReference>
<gene>
    <name evidence="2" type="ORF">SAMN04515666_1091</name>
</gene>
<sequence>MNTDQFERPVVIFAGLGHPAAISTVMEAYMFLVDWPHGKRDRAHDFAIKACVAALRGEVEAETVRGLFATLAEKYDILAPDAASFAAAYREGPQGRA</sequence>
<protein>
    <recommendedName>
        <fullName evidence="4">DUF982 domain-containing protein</fullName>
    </recommendedName>
</protein>
<evidence type="ECO:0000313" key="3">
    <source>
        <dbReference type="Proteomes" id="UP000199664"/>
    </source>
</evidence>
<keyword evidence="3" id="KW-1185">Reference proteome</keyword>
<dbReference type="InterPro" id="IPR010385">
    <property type="entry name" value="DUF982"/>
</dbReference>
<keyword evidence="1" id="KW-0812">Transmembrane</keyword>